<protein>
    <recommendedName>
        <fullName evidence="4">SAP domain-containing protein</fullName>
    </recommendedName>
</protein>
<dbReference type="Proteomes" id="UP000037460">
    <property type="component" value="Unassembled WGS sequence"/>
</dbReference>
<dbReference type="AlphaFoldDB" id="A0A0M0J3G0"/>
<evidence type="ECO:0000313" key="3">
    <source>
        <dbReference type="Proteomes" id="UP000037460"/>
    </source>
</evidence>
<comment type="caution">
    <text evidence="2">The sequence shown here is derived from an EMBL/GenBank/DDBJ whole genome shotgun (WGS) entry which is preliminary data.</text>
</comment>
<proteinExistence type="predicted"/>
<evidence type="ECO:0000313" key="2">
    <source>
        <dbReference type="EMBL" id="KOO21096.1"/>
    </source>
</evidence>
<accession>A0A0M0J3G0</accession>
<feature type="compositionally biased region" description="Basic and acidic residues" evidence="1">
    <location>
        <begin position="246"/>
        <end position="263"/>
    </location>
</feature>
<dbReference type="EMBL" id="JWZX01003390">
    <property type="protein sequence ID" value="KOO21096.1"/>
    <property type="molecule type" value="Genomic_DNA"/>
</dbReference>
<gene>
    <name evidence="2" type="ORF">Ctob_001435</name>
</gene>
<keyword evidence="3" id="KW-1185">Reference proteome</keyword>
<reference evidence="3" key="1">
    <citation type="journal article" date="2015" name="PLoS Genet.">
        <title>Genome Sequence and Transcriptome Analyses of Chrysochromulina tobin: Metabolic Tools for Enhanced Algal Fitness in the Prominent Order Prymnesiales (Haptophyceae).</title>
        <authorList>
            <person name="Hovde B.T."/>
            <person name="Deodato C.R."/>
            <person name="Hunsperger H.M."/>
            <person name="Ryken S.A."/>
            <person name="Yost W."/>
            <person name="Jha R.K."/>
            <person name="Patterson J."/>
            <person name="Monnat R.J. Jr."/>
            <person name="Barlow S.B."/>
            <person name="Starkenburg S.R."/>
            <person name="Cattolico R.A."/>
        </authorList>
    </citation>
    <scope>NUCLEOTIDE SEQUENCE</scope>
    <source>
        <strain evidence="3">CCMP291</strain>
    </source>
</reference>
<organism evidence="2 3">
    <name type="scientific">Chrysochromulina tobinii</name>
    <dbReference type="NCBI Taxonomy" id="1460289"/>
    <lineage>
        <taxon>Eukaryota</taxon>
        <taxon>Haptista</taxon>
        <taxon>Haptophyta</taxon>
        <taxon>Prymnesiophyceae</taxon>
        <taxon>Prymnesiales</taxon>
        <taxon>Chrysochromulinaceae</taxon>
        <taxon>Chrysochromulina</taxon>
    </lineage>
</organism>
<name>A0A0M0J3G0_9EUKA</name>
<feature type="region of interest" description="Disordered" evidence="1">
    <location>
        <begin position="245"/>
        <end position="273"/>
    </location>
</feature>
<evidence type="ECO:0000256" key="1">
    <source>
        <dbReference type="SAM" id="MobiDB-lite"/>
    </source>
</evidence>
<sequence>MAAAKLSVAELKARLQAVGITDLNDVGKAELVELVESLDASSSEKAQTELDLHGVQSEVPDAELQYTIALSAVTCCIPAISLFFTSDEWRLAVTAFFERYCAAETHAVYMAFRKLVDKLISEQLLQLEHVPDMATLAMFCERVGASDDLDGWVEADVAEQAKLMLLCDDEARFAELMREYASMTSAVEADGDMLADLEDAFGFSALFQGPPPLPSSAAELADGASLLLTPAGGFGFASFTQVQHGEYAEREERSAPLKPEAGRPEASVAVRRTSSKVLDQKEEESMVASAQPLELVTFVSALAQVRSIVPRRAAPVLESGVRAKLPGIP</sequence>
<evidence type="ECO:0008006" key="4">
    <source>
        <dbReference type="Google" id="ProtNLM"/>
    </source>
</evidence>